<keyword evidence="5 8" id="KW-0812">Transmembrane</keyword>
<evidence type="ECO:0000256" key="1">
    <source>
        <dbReference type="ARBA" id="ARBA00004651"/>
    </source>
</evidence>
<keyword evidence="4" id="KW-1003">Cell membrane</keyword>
<evidence type="ECO:0008006" key="11">
    <source>
        <dbReference type="Google" id="ProtNLM"/>
    </source>
</evidence>
<dbReference type="STRING" id="1121325.SAMN04515677_102241"/>
<evidence type="ECO:0000256" key="6">
    <source>
        <dbReference type="ARBA" id="ARBA00022989"/>
    </source>
</evidence>
<accession>A0A1G9KRB5</accession>
<feature type="transmembrane region" description="Helical" evidence="8">
    <location>
        <begin position="66"/>
        <end position="87"/>
    </location>
</feature>
<keyword evidence="3" id="KW-0813">Transport</keyword>
<evidence type="ECO:0000256" key="8">
    <source>
        <dbReference type="SAM" id="Phobius"/>
    </source>
</evidence>
<dbReference type="GO" id="GO:0005886">
    <property type="term" value="C:plasma membrane"/>
    <property type="evidence" value="ECO:0007669"/>
    <property type="project" value="UniProtKB-SubCell"/>
</dbReference>
<evidence type="ECO:0000256" key="3">
    <source>
        <dbReference type="ARBA" id="ARBA00022448"/>
    </source>
</evidence>
<feature type="transmembrane region" description="Helical" evidence="8">
    <location>
        <begin position="285"/>
        <end position="305"/>
    </location>
</feature>
<dbReference type="GO" id="GO:0055085">
    <property type="term" value="P:transmembrane transport"/>
    <property type="evidence" value="ECO:0007669"/>
    <property type="project" value="InterPro"/>
</dbReference>
<dbReference type="EMBL" id="FNGW01000002">
    <property type="protein sequence ID" value="SDL52144.1"/>
    <property type="molecule type" value="Genomic_DNA"/>
</dbReference>
<dbReference type="PANTHER" id="PTHR36838:SF1">
    <property type="entry name" value="SLR1864 PROTEIN"/>
    <property type="match status" value="1"/>
</dbReference>
<evidence type="ECO:0000313" key="10">
    <source>
        <dbReference type="Proteomes" id="UP000199068"/>
    </source>
</evidence>
<evidence type="ECO:0000256" key="5">
    <source>
        <dbReference type="ARBA" id="ARBA00022692"/>
    </source>
</evidence>
<organism evidence="9 10">
    <name type="scientific">Romboutsia lituseburensis DSM 797</name>
    <dbReference type="NCBI Taxonomy" id="1121325"/>
    <lineage>
        <taxon>Bacteria</taxon>
        <taxon>Bacillati</taxon>
        <taxon>Bacillota</taxon>
        <taxon>Clostridia</taxon>
        <taxon>Peptostreptococcales</taxon>
        <taxon>Peptostreptococcaceae</taxon>
        <taxon>Romboutsia</taxon>
    </lineage>
</organism>
<feature type="transmembrane region" description="Helical" evidence="8">
    <location>
        <begin position="35"/>
        <end position="54"/>
    </location>
</feature>
<keyword evidence="7 8" id="KW-0472">Membrane</keyword>
<evidence type="ECO:0000256" key="7">
    <source>
        <dbReference type="ARBA" id="ARBA00023136"/>
    </source>
</evidence>
<reference evidence="9 10" key="1">
    <citation type="submission" date="2016-10" db="EMBL/GenBank/DDBJ databases">
        <authorList>
            <person name="de Groot N.N."/>
        </authorList>
    </citation>
    <scope>NUCLEOTIDE SEQUENCE [LARGE SCALE GENOMIC DNA]</scope>
    <source>
        <strain evidence="9 10">DSM 797</strain>
    </source>
</reference>
<comment type="subcellular location">
    <subcellularLocation>
        <location evidence="1">Cell membrane</location>
        <topology evidence="1">Multi-pass membrane protein</topology>
    </subcellularLocation>
</comment>
<proteinExistence type="inferred from homology"/>
<dbReference type="InterPro" id="IPR004776">
    <property type="entry name" value="Mem_transp_PIN-like"/>
</dbReference>
<feature type="transmembrane region" description="Helical" evidence="8">
    <location>
        <begin position="127"/>
        <end position="149"/>
    </location>
</feature>
<gene>
    <name evidence="9" type="ORF">SAMN04515677_102241</name>
</gene>
<feature type="transmembrane region" description="Helical" evidence="8">
    <location>
        <begin position="161"/>
        <end position="181"/>
    </location>
</feature>
<evidence type="ECO:0000256" key="2">
    <source>
        <dbReference type="ARBA" id="ARBA00010145"/>
    </source>
</evidence>
<feature type="transmembrane region" description="Helical" evidence="8">
    <location>
        <begin position="6"/>
        <end position="23"/>
    </location>
</feature>
<dbReference type="Proteomes" id="UP000199068">
    <property type="component" value="Unassembled WGS sequence"/>
</dbReference>
<dbReference type="RefSeq" id="WP_092724190.1">
    <property type="nucleotide sequence ID" value="NZ_FNGW01000002.1"/>
</dbReference>
<feature type="transmembrane region" description="Helical" evidence="8">
    <location>
        <begin position="224"/>
        <end position="243"/>
    </location>
</feature>
<name>A0A1G9KRB5_9FIRM</name>
<feature type="transmembrane region" description="Helical" evidence="8">
    <location>
        <begin position="255"/>
        <end position="273"/>
    </location>
</feature>
<keyword evidence="6 8" id="KW-1133">Transmembrane helix</keyword>
<dbReference type="InterPro" id="IPR038770">
    <property type="entry name" value="Na+/solute_symporter_sf"/>
</dbReference>
<dbReference type="PANTHER" id="PTHR36838">
    <property type="entry name" value="AUXIN EFFLUX CARRIER FAMILY PROTEIN"/>
    <property type="match status" value="1"/>
</dbReference>
<sequence length="306" mass="34241">MNFSNVFSQIFILFILIIIGYFARKKKLLDEYTTSKLSSLTMSIFLPSMIINSMQIDYSPDMIDKIIKLLIISLVMYTISYLASYLLKFIFKSCNDLGIYQYVIMFSNVGFMGYPVVEAVLGKEAVFYTAIFNLPFSLLTITLGTYFLSKGKENYSFCIKNFINPVIVSIFIGLIVFILNIKLPAFISKPMDMLGNITTPMSMLIIGSMLCASSAIDCFYNKKLYFVTIIRLIILPVAIYFVLKGQIKDSLLVSIPIVISAMPAAANTAIMASEYEANTHLASQAVFFTTLFSVVTIPLVSAVLIK</sequence>
<dbReference type="Gene3D" id="1.20.1530.20">
    <property type="match status" value="1"/>
</dbReference>
<evidence type="ECO:0000256" key="4">
    <source>
        <dbReference type="ARBA" id="ARBA00022475"/>
    </source>
</evidence>
<dbReference type="AlphaFoldDB" id="A0A1G9KRB5"/>
<keyword evidence="10" id="KW-1185">Reference proteome</keyword>
<dbReference type="Pfam" id="PF03547">
    <property type="entry name" value="Mem_trans"/>
    <property type="match status" value="1"/>
</dbReference>
<protein>
    <recommendedName>
        <fullName evidence="11">Membrane transport protein</fullName>
    </recommendedName>
</protein>
<comment type="similarity">
    <text evidence="2">Belongs to the auxin efflux carrier (TC 2.A.69) family.</text>
</comment>
<feature type="transmembrane region" description="Helical" evidence="8">
    <location>
        <begin position="99"/>
        <end position="121"/>
    </location>
</feature>
<evidence type="ECO:0000313" key="9">
    <source>
        <dbReference type="EMBL" id="SDL52144.1"/>
    </source>
</evidence>